<evidence type="ECO:0008006" key="4">
    <source>
        <dbReference type="Google" id="ProtNLM"/>
    </source>
</evidence>
<organism evidence="2 3">
    <name type="scientific">Porites lobata</name>
    <dbReference type="NCBI Taxonomy" id="104759"/>
    <lineage>
        <taxon>Eukaryota</taxon>
        <taxon>Metazoa</taxon>
        <taxon>Cnidaria</taxon>
        <taxon>Anthozoa</taxon>
        <taxon>Hexacorallia</taxon>
        <taxon>Scleractinia</taxon>
        <taxon>Fungiina</taxon>
        <taxon>Poritidae</taxon>
        <taxon>Porites</taxon>
    </lineage>
</organism>
<dbReference type="Proteomes" id="UP001159405">
    <property type="component" value="Unassembled WGS sequence"/>
</dbReference>
<evidence type="ECO:0000313" key="3">
    <source>
        <dbReference type="Proteomes" id="UP001159405"/>
    </source>
</evidence>
<dbReference type="InterPro" id="IPR027417">
    <property type="entry name" value="P-loop_NTPase"/>
</dbReference>
<evidence type="ECO:0000256" key="1">
    <source>
        <dbReference type="SAM" id="MobiDB-lite"/>
    </source>
</evidence>
<dbReference type="SUPFAM" id="SSF52540">
    <property type="entry name" value="P-loop containing nucleoside triphosphate hydrolases"/>
    <property type="match status" value="1"/>
</dbReference>
<comment type="caution">
    <text evidence="2">The sequence shown here is derived from an EMBL/GenBank/DDBJ whole genome shotgun (WGS) entry which is preliminary data.</text>
</comment>
<proteinExistence type="predicted"/>
<name>A0ABN8Q6V6_9CNID</name>
<feature type="region of interest" description="Disordered" evidence="1">
    <location>
        <begin position="103"/>
        <end position="149"/>
    </location>
</feature>
<feature type="non-terminal residue" evidence="2">
    <location>
        <position position="1"/>
    </location>
</feature>
<dbReference type="EMBL" id="CALNXK010000110">
    <property type="protein sequence ID" value="CAH3158232.1"/>
    <property type="molecule type" value="Genomic_DNA"/>
</dbReference>
<dbReference type="Gene3D" id="3.40.1310.20">
    <property type="match status" value="1"/>
</dbReference>
<gene>
    <name evidence="2" type="ORF">PLOB_00003097</name>
</gene>
<reference evidence="2 3" key="1">
    <citation type="submission" date="2022-05" db="EMBL/GenBank/DDBJ databases">
        <authorList>
            <consortium name="Genoscope - CEA"/>
            <person name="William W."/>
        </authorList>
    </citation>
    <scope>NUCLEOTIDE SEQUENCE [LARGE SCALE GENOMIC DNA]</scope>
</reference>
<accession>A0ABN8Q6V6</accession>
<evidence type="ECO:0000313" key="2">
    <source>
        <dbReference type="EMBL" id="CAH3158232.1"/>
    </source>
</evidence>
<sequence length="424" mass="48493">RSVYLVTYSQANKCEFPTREYFAKVLVESGVDVVQWCCSEENHKHGGIHYHAAIKLKKICRWSGCKRVLKQRYGITVNFSSHHHNYYSAWCYLTKSDTDFQESEGHPDLKSKGKPKTSKASDKVAKKGRKRGPDSSKVAKSKKRKRLTSSEVADIPLAKNIKTVTELQALAYTQKREGKEDLMDFIIGRSRKAVSELLETKWEIKEAGEKIARAHKSRVEILREAGNEECLCATREEWLKCARQVLQNNDIEERTFGRAIMTALEKGRGKYRNIMIIGPANCAKTFLLKPLSVIYNTVCNPATGSFAWVGVQEKECIFLNDFRWSQQLLPWHDLLLLLEGEIVHFPAPKTHFMQDIQLAKDTPIFCTTKRPLSFIKNGMVDDRESEMMAVRWKIFELRVQIPETSQRAIPLCPGCFAKLITCGL</sequence>
<keyword evidence="3" id="KW-1185">Reference proteome</keyword>
<protein>
    <recommendedName>
        <fullName evidence="4">Replication protein</fullName>
    </recommendedName>
</protein>
<dbReference type="Gene3D" id="3.40.50.300">
    <property type="entry name" value="P-loop containing nucleotide triphosphate hydrolases"/>
    <property type="match status" value="1"/>
</dbReference>